<dbReference type="PROSITE" id="PS50088">
    <property type="entry name" value="ANK_REPEAT"/>
    <property type="match status" value="2"/>
</dbReference>
<dbReference type="PANTHER" id="PTHR10039:SF15">
    <property type="entry name" value="NACHT DOMAIN-CONTAINING PROTEIN"/>
    <property type="match status" value="1"/>
</dbReference>
<dbReference type="InterPro" id="IPR002110">
    <property type="entry name" value="Ankyrin_rpt"/>
</dbReference>
<evidence type="ECO:0000259" key="3">
    <source>
        <dbReference type="Pfam" id="PF22939"/>
    </source>
</evidence>
<dbReference type="eggNOG" id="KOG0504">
    <property type="taxonomic scope" value="Eukaryota"/>
</dbReference>
<dbReference type="InterPro" id="IPR027417">
    <property type="entry name" value="P-loop_NTPase"/>
</dbReference>
<feature type="domain" description="Nephrocystin 3-like N-terminal" evidence="4">
    <location>
        <begin position="50"/>
        <end position="196"/>
    </location>
</feature>
<dbReference type="GeneID" id="6009180"/>
<dbReference type="Proteomes" id="UP000001861">
    <property type="component" value="Unassembled WGS sequence"/>
</dbReference>
<dbReference type="PANTHER" id="PTHR10039">
    <property type="entry name" value="AMELOGENIN"/>
    <property type="match status" value="1"/>
</dbReference>
<dbReference type="Gene3D" id="1.25.40.20">
    <property type="entry name" value="Ankyrin repeat-containing domain"/>
    <property type="match status" value="1"/>
</dbReference>
<accession>A8ND39</accession>
<evidence type="ECO:0000313" key="5">
    <source>
        <dbReference type="EMBL" id="EAU89111.2"/>
    </source>
</evidence>
<reference evidence="5 6" key="1">
    <citation type="journal article" date="2010" name="Proc. Natl. Acad. Sci. U.S.A.">
        <title>Insights into evolution of multicellular fungi from the assembled chromosomes of the mushroom Coprinopsis cinerea (Coprinus cinereus).</title>
        <authorList>
            <person name="Stajich J.E."/>
            <person name="Wilke S.K."/>
            <person name="Ahren D."/>
            <person name="Au C.H."/>
            <person name="Birren B.W."/>
            <person name="Borodovsky M."/>
            <person name="Burns C."/>
            <person name="Canback B."/>
            <person name="Casselton L.A."/>
            <person name="Cheng C.K."/>
            <person name="Deng J."/>
            <person name="Dietrich F.S."/>
            <person name="Fargo D.C."/>
            <person name="Farman M.L."/>
            <person name="Gathman A.C."/>
            <person name="Goldberg J."/>
            <person name="Guigo R."/>
            <person name="Hoegger P.J."/>
            <person name="Hooker J.B."/>
            <person name="Huggins A."/>
            <person name="James T.Y."/>
            <person name="Kamada T."/>
            <person name="Kilaru S."/>
            <person name="Kodira C."/>
            <person name="Kues U."/>
            <person name="Kupfer D."/>
            <person name="Kwan H.S."/>
            <person name="Lomsadze A."/>
            <person name="Li W."/>
            <person name="Lilly W.W."/>
            <person name="Ma L.J."/>
            <person name="Mackey A.J."/>
            <person name="Manning G."/>
            <person name="Martin F."/>
            <person name="Muraguchi H."/>
            <person name="Natvig D.O."/>
            <person name="Palmerini H."/>
            <person name="Ramesh M.A."/>
            <person name="Rehmeyer C.J."/>
            <person name="Roe B.A."/>
            <person name="Shenoy N."/>
            <person name="Stanke M."/>
            <person name="Ter-Hovhannisyan V."/>
            <person name="Tunlid A."/>
            <person name="Velagapudi R."/>
            <person name="Vision T.J."/>
            <person name="Zeng Q."/>
            <person name="Zolan M.E."/>
            <person name="Pukkila P.J."/>
        </authorList>
    </citation>
    <scope>NUCLEOTIDE SEQUENCE [LARGE SCALE GENOMIC DNA]</scope>
    <source>
        <strain evidence="6">Okayama-7 / 130 / ATCC MYA-4618 / FGSC 9003</strain>
    </source>
</reference>
<dbReference type="EMBL" id="AACS02000009">
    <property type="protein sequence ID" value="EAU89111.2"/>
    <property type="molecule type" value="Genomic_DNA"/>
</dbReference>
<feature type="domain" description="GPI inositol-deacylase winged helix" evidence="3">
    <location>
        <begin position="316"/>
        <end position="391"/>
    </location>
</feature>
<dbReference type="AlphaFoldDB" id="A8ND39"/>
<dbReference type="InterPro" id="IPR054471">
    <property type="entry name" value="GPIID_WHD"/>
</dbReference>
<dbReference type="SUPFAM" id="SSF48403">
    <property type="entry name" value="Ankyrin repeat"/>
    <property type="match status" value="1"/>
</dbReference>
<dbReference type="OrthoDB" id="7464126at2759"/>
<keyword evidence="6" id="KW-1185">Reference proteome</keyword>
<name>A8ND39_COPC7</name>
<sequence length="760" mass="85896">MSQPLGLPLKFLNPKTTVKELVSKISTWFDLKSNSRAIHGDVRKLRIASTGDWFIDSKEYKEWKATKGGVLCGIGIPAAGKTVLMTRVIDDLLPLENDKTCVLFVYNRYTEPLSLCDILKGFILQVLERHPALAKHVEPLYKRHKQEKTQPSPEELTQLLVQFGRFFERMFYAVDGVDEVDKETRYDLIQVLNELQGNIVLASRQLEELNYDLKGAVYLRLVAQEKDIRLLIEERLKRYKGLARLLYRHSYYEIALNEIISKAEGMFLHAALQVDALQSCLTIPSVKQTLEQLPRGMERIYRTTLVRIEHQAPELVKAAKHILVWLICAQGPLRIKDLQAALAVNPKTFSVERDSYPDTESIVSICCGLVEHHAQTGVVRLVHFTAKEALTPILLHDCPQPHEYISKVLMRRLLDEGLPNSWTITCEDEFSYALTRRPLLEYAYNYWVDHIKACEYRSDISRYTLDFLLQCTSFPVVDVVVIGSDIQPLDPLQVAARYNFSDELSVLITDKRVVGHYYGAQLRSGYTALMIAARYGYLTCVDHLLKVKVELTRPIPASIQSNPDELNNFNQWIQAMPANVPDPLGRTALIWASRNHHGRIVERLLQLPGIEVDASDYGGRTALTWAVEGGQGAIAWRLLEAGANFNAVGKDGRAPLVCASENGREDIVVLLLGISDLDVNATDGGRTALIWALRRGHREIARCLVRHPGVDLKVRDVDGSTALGIAVHMGFEDVVREMVERGVDNDATYVGEEPRIRIYR</sequence>
<dbReference type="InterPro" id="IPR036770">
    <property type="entry name" value="Ankyrin_rpt-contain_sf"/>
</dbReference>
<dbReference type="VEuPathDB" id="FungiDB:CC1G_08519"/>
<feature type="repeat" description="ANK" evidence="2">
    <location>
        <begin position="718"/>
        <end position="750"/>
    </location>
</feature>
<dbReference type="Pfam" id="PF00023">
    <property type="entry name" value="Ank"/>
    <property type="match status" value="1"/>
</dbReference>
<comment type="caution">
    <text evidence="5">The sequence shown here is derived from an EMBL/GenBank/DDBJ whole genome shotgun (WGS) entry which is preliminary data.</text>
</comment>
<organism evidence="5 6">
    <name type="scientific">Coprinopsis cinerea (strain Okayama-7 / 130 / ATCC MYA-4618 / FGSC 9003)</name>
    <name type="common">Inky cap fungus</name>
    <name type="synonym">Hormographiella aspergillata</name>
    <dbReference type="NCBI Taxonomy" id="240176"/>
    <lineage>
        <taxon>Eukaryota</taxon>
        <taxon>Fungi</taxon>
        <taxon>Dikarya</taxon>
        <taxon>Basidiomycota</taxon>
        <taxon>Agaricomycotina</taxon>
        <taxon>Agaricomycetes</taxon>
        <taxon>Agaricomycetidae</taxon>
        <taxon>Agaricales</taxon>
        <taxon>Agaricineae</taxon>
        <taxon>Psathyrellaceae</taxon>
        <taxon>Coprinopsis</taxon>
    </lineage>
</organism>
<dbReference type="InterPro" id="IPR056884">
    <property type="entry name" value="NPHP3-like_N"/>
</dbReference>
<protein>
    <submittedName>
        <fullName evidence="5">Uncharacterized protein</fullName>
    </submittedName>
</protein>
<keyword evidence="1" id="KW-0677">Repeat</keyword>
<dbReference type="KEGG" id="cci:CC1G_08519"/>
<evidence type="ECO:0000259" key="4">
    <source>
        <dbReference type="Pfam" id="PF24883"/>
    </source>
</evidence>
<feature type="repeat" description="ANK" evidence="2">
    <location>
        <begin position="618"/>
        <end position="650"/>
    </location>
</feature>
<evidence type="ECO:0000256" key="1">
    <source>
        <dbReference type="ARBA" id="ARBA00022737"/>
    </source>
</evidence>
<dbReference type="OMA" id="TEETHIL"/>
<keyword evidence="2" id="KW-0040">ANK repeat</keyword>
<dbReference type="SMART" id="SM00248">
    <property type="entry name" value="ANK"/>
    <property type="match status" value="6"/>
</dbReference>
<dbReference type="Pfam" id="PF22939">
    <property type="entry name" value="WHD_GPIID"/>
    <property type="match status" value="1"/>
</dbReference>
<evidence type="ECO:0000313" key="6">
    <source>
        <dbReference type="Proteomes" id="UP000001861"/>
    </source>
</evidence>
<dbReference type="PROSITE" id="PS50297">
    <property type="entry name" value="ANK_REP_REGION"/>
    <property type="match status" value="1"/>
</dbReference>
<dbReference type="InParanoid" id="A8ND39"/>
<dbReference type="Gene3D" id="3.40.50.300">
    <property type="entry name" value="P-loop containing nucleotide triphosphate hydrolases"/>
    <property type="match status" value="1"/>
</dbReference>
<dbReference type="HOGENOM" id="CLU_000288_34_23_1"/>
<dbReference type="Pfam" id="PF24883">
    <property type="entry name" value="NPHP3_N"/>
    <property type="match status" value="1"/>
</dbReference>
<proteinExistence type="predicted"/>
<dbReference type="Pfam" id="PF12796">
    <property type="entry name" value="Ank_2"/>
    <property type="match status" value="2"/>
</dbReference>
<dbReference type="RefSeq" id="XP_001832691.2">
    <property type="nucleotide sequence ID" value="XM_001832639.2"/>
</dbReference>
<evidence type="ECO:0000256" key="2">
    <source>
        <dbReference type="PROSITE-ProRule" id="PRU00023"/>
    </source>
</evidence>
<gene>
    <name evidence="5" type="ORF">CC1G_08519</name>
</gene>